<accession>A0ABY6HRM5</accession>
<proteinExistence type="predicted"/>
<sequence length="85" mass="9674">MTTHKYLKNDILVRGSCMTEQAKNNMVSKDDSKKKTVKEKLSKGQKNIQDLGVEELSKANFSLLLNMDGLDKETFFKSDKKPFTS</sequence>
<evidence type="ECO:0000313" key="2">
    <source>
        <dbReference type="EMBL" id="UYP45522.1"/>
    </source>
</evidence>
<gene>
    <name evidence="2" type="ORF">NEF87_001807</name>
</gene>
<dbReference type="EMBL" id="CP104013">
    <property type="protein sequence ID" value="UYP45522.1"/>
    <property type="molecule type" value="Genomic_DNA"/>
</dbReference>
<name>A0ABY6HRM5_9ARCH</name>
<evidence type="ECO:0000256" key="1">
    <source>
        <dbReference type="SAM" id="MobiDB-lite"/>
    </source>
</evidence>
<feature type="region of interest" description="Disordered" evidence="1">
    <location>
        <begin position="22"/>
        <end position="41"/>
    </location>
</feature>
<keyword evidence="3" id="KW-1185">Reference proteome</keyword>
<dbReference type="Proteomes" id="UP001208689">
    <property type="component" value="Chromosome"/>
</dbReference>
<evidence type="ECO:0000313" key="3">
    <source>
        <dbReference type="Proteomes" id="UP001208689"/>
    </source>
</evidence>
<protein>
    <submittedName>
        <fullName evidence="2">Uncharacterized protein</fullName>
    </submittedName>
</protein>
<feature type="compositionally biased region" description="Basic and acidic residues" evidence="1">
    <location>
        <begin position="28"/>
        <end position="41"/>
    </location>
</feature>
<organism evidence="2 3">
    <name type="scientific">Candidatus Lokiarchaeum ossiferum</name>
    <dbReference type="NCBI Taxonomy" id="2951803"/>
    <lineage>
        <taxon>Archaea</taxon>
        <taxon>Promethearchaeati</taxon>
        <taxon>Promethearchaeota</taxon>
        <taxon>Promethearchaeia</taxon>
        <taxon>Promethearchaeales</taxon>
        <taxon>Promethearchaeaceae</taxon>
        <taxon>Candidatus Lokiarchaeum</taxon>
    </lineage>
</organism>
<reference evidence="2" key="1">
    <citation type="submission" date="2022-09" db="EMBL/GenBank/DDBJ databases">
        <title>Actin cytoskeleton and complex cell architecture in an #Asgard archaeon.</title>
        <authorList>
            <person name="Ponce Toledo R.I."/>
            <person name="Schleper C."/>
            <person name="Rodrigues Oliveira T."/>
            <person name="Wollweber F."/>
            <person name="Xu J."/>
            <person name="Rittmann S."/>
            <person name="Klingl A."/>
            <person name="Pilhofer M."/>
        </authorList>
    </citation>
    <scope>NUCLEOTIDE SEQUENCE</scope>
    <source>
        <strain evidence="2">B-35</strain>
    </source>
</reference>